<protein>
    <submittedName>
        <fullName evidence="1">Uncharacterized protein</fullName>
    </submittedName>
</protein>
<keyword evidence="2" id="KW-1185">Reference proteome</keyword>
<evidence type="ECO:0000313" key="2">
    <source>
        <dbReference type="Proteomes" id="UP000478052"/>
    </source>
</evidence>
<organism evidence="1 2">
    <name type="scientific">Aphis craccivora</name>
    <name type="common">Cowpea aphid</name>
    <dbReference type="NCBI Taxonomy" id="307492"/>
    <lineage>
        <taxon>Eukaryota</taxon>
        <taxon>Metazoa</taxon>
        <taxon>Ecdysozoa</taxon>
        <taxon>Arthropoda</taxon>
        <taxon>Hexapoda</taxon>
        <taxon>Insecta</taxon>
        <taxon>Pterygota</taxon>
        <taxon>Neoptera</taxon>
        <taxon>Paraneoptera</taxon>
        <taxon>Hemiptera</taxon>
        <taxon>Sternorrhyncha</taxon>
        <taxon>Aphidomorpha</taxon>
        <taxon>Aphidoidea</taxon>
        <taxon>Aphididae</taxon>
        <taxon>Aphidini</taxon>
        <taxon>Aphis</taxon>
        <taxon>Aphis</taxon>
    </lineage>
</organism>
<gene>
    <name evidence="1" type="ORF">FWK35_00000285</name>
</gene>
<accession>A0A6G0ZLM7</accession>
<name>A0A6G0ZLM7_APHCR</name>
<dbReference type="Proteomes" id="UP000478052">
    <property type="component" value="Unassembled WGS sequence"/>
</dbReference>
<dbReference type="AlphaFoldDB" id="A0A6G0ZLM7"/>
<sequence length="123" mass="14837">MFFIDSERSEECIDFTMMYVFFFVSLYSITSRNNAPISNYGGGFRCKSEYSWCIIETTECFDFFEKFFLKIHRHNFFSLAFEIQILTKIRQKQEYLQIIFISRRYLKILPVIEIGVFFSSIKT</sequence>
<evidence type="ECO:0000313" key="1">
    <source>
        <dbReference type="EMBL" id="KAF0771993.1"/>
    </source>
</evidence>
<proteinExistence type="predicted"/>
<comment type="caution">
    <text evidence="1">The sequence shown here is derived from an EMBL/GenBank/DDBJ whole genome shotgun (WGS) entry which is preliminary data.</text>
</comment>
<reference evidence="1 2" key="1">
    <citation type="submission" date="2019-08" db="EMBL/GenBank/DDBJ databases">
        <title>Whole genome of Aphis craccivora.</title>
        <authorList>
            <person name="Voronova N.V."/>
            <person name="Shulinski R.S."/>
            <person name="Bandarenka Y.V."/>
            <person name="Zhorov D.G."/>
            <person name="Warner D."/>
        </authorList>
    </citation>
    <scope>NUCLEOTIDE SEQUENCE [LARGE SCALE GENOMIC DNA]</scope>
    <source>
        <strain evidence="1">180601</strain>
        <tissue evidence="1">Whole Body</tissue>
    </source>
</reference>
<dbReference type="EMBL" id="VUJU01000226">
    <property type="protein sequence ID" value="KAF0771993.1"/>
    <property type="molecule type" value="Genomic_DNA"/>
</dbReference>